<evidence type="ECO:0000259" key="3">
    <source>
        <dbReference type="Pfam" id="PF00685"/>
    </source>
</evidence>
<dbReference type="GO" id="GO:0008146">
    <property type="term" value="F:sulfotransferase activity"/>
    <property type="evidence" value="ECO:0007669"/>
    <property type="project" value="InterPro"/>
</dbReference>
<dbReference type="PANTHER" id="PTHR10605">
    <property type="entry name" value="HEPARAN SULFATE SULFOTRANSFERASE"/>
    <property type="match status" value="1"/>
</dbReference>
<gene>
    <name evidence="4" type="ORF">M595_0835</name>
</gene>
<protein>
    <submittedName>
        <fullName evidence="4">Sulfotransferase domain protein</fullName>
    </submittedName>
</protein>
<dbReference type="InterPro" id="IPR000863">
    <property type="entry name" value="Sulfotransferase_dom"/>
</dbReference>
<sequence>MTLPDFIIIGAAKSGTTTLYEYLCRHPRIYMSKVKEPDFFALDRNYARGMDWYKSLFSPAQPHQVCGEASTTYSRLHQHPQTVERLAKVLPDVKLIYVMRHPVERAYSFYRYRFKGSQENPQFLAERNELMTAKTFEEAIRQQSEFIDSSYYLYQIEKYLEYYPKESFLFLLMEDLTEQPTETLSKICQFIGVDPNIDLTQKGEVVANKGSDRPEWYVRNQLTAPLKAIPGVGSVSGLLPKSWKDQAYKMIRGLNYKQWKSAQYVPPPMQPTTHQMLLDQFREPNQKLAEFLNRDLSHWNQ</sequence>
<comment type="caution">
    <text evidence="4">The sequence shown here is derived from an EMBL/GenBank/DDBJ whole genome shotgun (WGS) entry which is preliminary data.</text>
</comment>
<evidence type="ECO:0000256" key="2">
    <source>
        <dbReference type="ARBA" id="ARBA00023180"/>
    </source>
</evidence>
<dbReference type="AlphaFoldDB" id="U7QPW7"/>
<dbReference type="PANTHER" id="PTHR10605:SF56">
    <property type="entry name" value="BIFUNCTIONAL HEPARAN SULFATE N-DEACETYLASE_N-SULFOTRANSFERASE"/>
    <property type="match status" value="1"/>
</dbReference>
<dbReference type="Proteomes" id="UP000017127">
    <property type="component" value="Unassembled WGS sequence"/>
</dbReference>
<dbReference type="InterPro" id="IPR027417">
    <property type="entry name" value="P-loop_NTPase"/>
</dbReference>
<dbReference type="Gene3D" id="3.40.50.300">
    <property type="entry name" value="P-loop containing nucleotide triphosphate hydrolases"/>
    <property type="match status" value="1"/>
</dbReference>
<keyword evidence="5" id="KW-1185">Reference proteome</keyword>
<accession>U7QPW7</accession>
<dbReference type="EMBL" id="AUZM01000005">
    <property type="protein sequence ID" value="ERT09165.1"/>
    <property type="molecule type" value="Genomic_DNA"/>
</dbReference>
<keyword evidence="2" id="KW-0325">Glycoprotein</keyword>
<organism evidence="4 5">
    <name type="scientific">Lyngbya aestuarii BL J</name>
    <dbReference type="NCBI Taxonomy" id="1348334"/>
    <lineage>
        <taxon>Bacteria</taxon>
        <taxon>Bacillati</taxon>
        <taxon>Cyanobacteriota</taxon>
        <taxon>Cyanophyceae</taxon>
        <taxon>Oscillatoriophycideae</taxon>
        <taxon>Oscillatoriales</taxon>
        <taxon>Microcoleaceae</taxon>
        <taxon>Lyngbya</taxon>
    </lineage>
</organism>
<dbReference type="InterPro" id="IPR037359">
    <property type="entry name" value="NST/OST"/>
</dbReference>
<dbReference type="Pfam" id="PF00685">
    <property type="entry name" value="Sulfotransfer_1"/>
    <property type="match status" value="1"/>
</dbReference>
<keyword evidence="1 4" id="KW-0808">Transferase</keyword>
<evidence type="ECO:0000313" key="5">
    <source>
        <dbReference type="Proteomes" id="UP000017127"/>
    </source>
</evidence>
<dbReference type="PATRIC" id="fig|1348334.3.peg.817"/>
<dbReference type="SUPFAM" id="SSF52540">
    <property type="entry name" value="P-loop containing nucleoside triphosphate hydrolases"/>
    <property type="match status" value="1"/>
</dbReference>
<evidence type="ECO:0000313" key="4">
    <source>
        <dbReference type="EMBL" id="ERT09165.1"/>
    </source>
</evidence>
<feature type="domain" description="Sulfotransferase" evidence="3">
    <location>
        <begin position="4"/>
        <end position="195"/>
    </location>
</feature>
<dbReference type="RefSeq" id="WP_023064710.1">
    <property type="nucleotide sequence ID" value="NZ_AUZM01000005.1"/>
</dbReference>
<dbReference type="OrthoDB" id="9797480at2"/>
<evidence type="ECO:0000256" key="1">
    <source>
        <dbReference type="ARBA" id="ARBA00022679"/>
    </source>
</evidence>
<reference evidence="4 5" key="1">
    <citation type="journal article" date="2013" name="Front. Microbiol.">
        <title>Comparative genomic analyses of the cyanobacterium, Lyngbya aestuarii BL J, a powerful hydrogen producer.</title>
        <authorList>
            <person name="Kothari A."/>
            <person name="Vaughn M."/>
            <person name="Garcia-Pichel F."/>
        </authorList>
    </citation>
    <scope>NUCLEOTIDE SEQUENCE [LARGE SCALE GENOMIC DNA]</scope>
    <source>
        <strain evidence="4 5">BL J</strain>
    </source>
</reference>
<proteinExistence type="predicted"/>
<name>U7QPW7_9CYAN</name>